<dbReference type="InterPro" id="IPR016181">
    <property type="entry name" value="Acyl_CoA_acyltransferase"/>
</dbReference>
<evidence type="ECO:0000259" key="1">
    <source>
        <dbReference type="PROSITE" id="PS51186"/>
    </source>
</evidence>
<keyword evidence="3" id="KW-1185">Reference proteome</keyword>
<name>D3F8Y0_CONWI</name>
<protein>
    <submittedName>
        <fullName evidence="2">GCN5-related N-acetyltransferase</fullName>
    </submittedName>
</protein>
<dbReference type="KEGG" id="cwo:Cwoe_4562"/>
<sequence length="201" mass="22226">MELAGPTLTLRYATPADAAALFALASDAQVTRFFSWGPYTKVEQPLAYIERLAGQRERGEQLDLLIVHRDDGPIGVTGLAELSRRDRRAVVGTWLGRRWWGSGANDESKALIGRLAFDHLGLDRVGAYADVDNGRSQAALERTGFVREGVLRGWHRHGDSVRDVALFSLLRDDFARSRLAAVPTQMRGEPPQSFVVLPFSP</sequence>
<dbReference type="PANTHER" id="PTHR43441:SF11">
    <property type="entry name" value="RIBOSOMAL-PROTEIN-SERINE ACETYLTRANSFERASE"/>
    <property type="match status" value="1"/>
</dbReference>
<dbReference type="Proteomes" id="UP000008229">
    <property type="component" value="Chromosome"/>
</dbReference>
<dbReference type="GO" id="GO:0008999">
    <property type="term" value="F:protein-N-terminal-alanine acetyltransferase activity"/>
    <property type="evidence" value="ECO:0007669"/>
    <property type="project" value="TreeGrafter"/>
</dbReference>
<keyword evidence="2" id="KW-0808">Transferase</keyword>
<dbReference type="STRING" id="469383.Cwoe_4562"/>
<evidence type="ECO:0000313" key="2">
    <source>
        <dbReference type="EMBL" id="ADB52975.1"/>
    </source>
</evidence>
<dbReference type="PANTHER" id="PTHR43441">
    <property type="entry name" value="RIBOSOMAL-PROTEIN-SERINE ACETYLTRANSFERASE"/>
    <property type="match status" value="1"/>
</dbReference>
<dbReference type="AlphaFoldDB" id="D3F8Y0"/>
<dbReference type="RefSeq" id="WP_012936026.1">
    <property type="nucleotide sequence ID" value="NC_013739.1"/>
</dbReference>
<feature type="domain" description="N-acetyltransferase" evidence="1">
    <location>
        <begin position="8"/>
        <end position="171"/>
    </location>
</feature>
<dbReference type="InterPro" id="IPR000182">
    <property type="entry name" value="GNAT_dom"/>
</dbReference>
<reference evidence="3" key="2">
    <citation type="submission" date="2010-01" db="EMBL/GenBank/DDBJ databases">
        <title>The complete genome of Conexibacter woesei DSM 14684.</title>
        <authorList>
            <consortium name="US DOE Joint Genome Institute (JGI-PGF)"/>
            <person name="Lucas S."/>
            <person name="Copeland A."/>
            <person name="Lapidus A."/>
            <person name="Glavina del Rio T."/>
            <person name="Dalin E."/>
            <person name="Tice H."/>
            <person name="Bruce D."/>
            <person name="Goodwin L."/>
            <person name="Pitluck S."/>
            <person name="Kyrpides N."/>
            <person name="Mavromatis K."/>
            <person name="Ivanova N."/>
            <person name="Mikhailova N."/>
            <person name="Chertkov O."/>
            <person name="Brettin T."/>
            <person name="Detter J.C."/>
            <person name="Han C."/>
            <person name="Larimer F."/>
            <person name="Land M."/>
            <person name="Hauser L."/>
            <person name="Markowitz V."/>
            <person name="Cheng J.-F."/>
            <person name="Hugenholtz P."/>
            <person name="Woyke T."/>
            <person name="Wu D."/>
            <person name="Pukall R."/>
            <person name="Steenblock K."/>
            <person name="Schneider S."/>
            <person name="Klenk H.-P."/>
            <person name="Eisen J.A."/>
        </authorList>
    </citation>
    <scope>NUCLEOTIDE SEQUENCE [LARGE SCALE GENOMIC DNA]</scope>
    <source>
        <strain evidence="3">DSM 14684 / CIP 108061 / JCM 11494 / NBRC 100937 / ID131577</strain>
    </source>
</reference>
<dbReference type="GO" id="GO:1990189">
    <property type="term" value="F:protein N-terminal-serine acetyltransferase activity"/>
    <property type="evidence" value="ECO:0007669"/>
    <property type="project" value="TreeGrafter"/>
</dbReference>
<evidence type="ECO:0000313" key="3">
    <source>
        <dbReference type="Proteomes" id="UP000008229"/>
    </source>
</evidence>
<dbReference type="Gene3D" id="3.40.630.30">
    <property type="match status" value="1"/>
</dbReference>
<reference evidence="2 3" key="1">
    <citation type="journal article" date="2010" name="Stand. Genomic Sci.">
        <title>Complete genome sequence of Conexibacter woesei type strain (ID131577).</title>
        <authorList>
            <person name="Pukall R."/>
            <person name="Lapidus A."/>
            <person name="Glavina Del Rio T."/>
            <person name="Copeland A."/>
            <person name="Tice H."/>
            <person name="Cheng J.-F."/>
            <person name="Lucas S."/>
            <person name="Chen F."/>
            <person name="Nolan M."/>
            <person name="Bruce D."/>
            <person name="Goodwin L."/>
            <person name="Pitluck S."/>
            <person name="Mavromatis K."/>
            <person name="Ivanova N."/>
            <person name="Ovchinnikova G."/>
            <person name="Pati A."/>
            <person name="Chen A."/>
            <person name="Palaniappan K."/>
            <person name="Land M."/>
            <person name="Hauser L."/>
            <person name="Chang Y.-J."/>
            <person name="Jeffries C.D."/>
            <person name="Chain P."/>
            <person name="Meincke L."/>
            <person name="Sims D."/>
            <person name="Brettin T."/>
            <person name="Detter J.C."/>
            <person name="Rohde M."/>
            <person name="Goeker M."/>
            <person name="Bristow J."/>
            <person name="Eisen J.A."/>
            <person name="Markowitz V."/>
            <person name="Kyrpides N.C."/>
            <person name="Klenk H.-P."/>
            <person name="Hugenholtz P."/>
        </authorList>
    </citation>
    <scope>NUCLEOTIDE SEQUENCE [LARGE SCALE GENOMIC DNA]</scope>
    <source>
        <strain evidence="3">DSM 14684 / CIP 108061 / JCM 11494 / NBRC 100937 / ID131577</strain>
    </source>
</reference>
<dbReference type="eggNOG" id="COG1670">
    <property type="taxonomic scope" value="Bacteria"/>
</dbReference>
<dbReference type="Pfam" id="PF13302">
    <property type="entry name" value="Acetyltransf_3"/>
    <property type="match status" value="1"/>
</dbReference>
<dbReference type="HOGENOM" id="CLU_013985_3_6_11"/>
<dbReference type="SUPFAM" id="SSF55729">
    <property type="entry name" value="Acyl-CoA N-acyltransferases (Nat)"/>
    <property type="match status" value="1"/>
</dbReference>
<proteinExistence type="predicted"/>
<dbReference type="EMBL" id="CP001854">
    <property type="protein sequence ID" value="ADB52975.1"/>
    <property type="molecule type" value="Genomic_DNA"/>
</dbReference>
<organism evidence="2 3">
    <name type="scientific">Conexibacter woesei (strain DSM 14684 / CCUG 47730 / CIP 108061 / JCM 11494 / NBRC 100937 / ID131577)</name>
    <dbReference type="NCBI Taxonomy" id="469383"/>
    <lineage>
        <taxon>Bacteria</taxon>
        <taxon>Bacillati</taxon>
        <taxon>Actinomycetota</taxon>
        <taxon>Thermoleophilia</taxon>
        <taxon>Solirubrobacterales</taxon>
        <taxon>Conexibacteraceae</taxon>
        <taxon>Conexibacter</taxon>
    </lineage>
</organism>
<dbReference type="OrthoDB" id="9132139at2"/>
<dbReference type="InterPro" id="IPR051908">
    <property type="entry name" value="Ribosomal_N-acetyltransferase"/>
</dbReference>
<gene>
    <name evidence="2" type="ordered locus">Cwoe_4562</name>
</gene>
<dbReference type="PROSITE" id="PS51186">
    <property type="entry name" value="GNAT"/>
    <property type="match status" value="1"/>
</dbReference>
<accession>D3F8Y0</accession>
<dbReference type="GO" id="GO:0005737">
    <property type="term" value="C:cytoplasm"/>
    <property type="evidence" value="ECO:0007669"/>
    <property type="project" value="TreeGrafter"/>
</dbReference>